<organism evidence="2 3">
    <name type="scientific">Tumebacillus flagellatus</name>
    <dbReference type="NCBI Taxonomy" id="1157490"/>
    <lineage>
        <taxon>Bacteria</taxon>
        <taxon>Bacillati</taxon>
        <taxon>Bacillota</taxon>
        <taxon>Bacilli</taxon>
        <taxon>Bacillales</taxon>
        <taxon>Alicyclobacillaceae</taxon>
        <taxon>Tumebacillus</taxon>
    </lineage>
</organism>
<comment type="caution">
    <text evidence="2">The sequence shown here is derived from an EMBL/GenBank/DDBJ whole genome shotgun (WGS) entry which is preliminary data.</text>
</comment>
<name>A0A074LRP2_9BACL</name>
<proteinExistence type="predicted"/>
<feature type="transmembrane region" description="Helical" evidence="1">
    <location>
        <begin position="12"/>
        <end position="30"/>
    </location>
</feature>
<evidence type="ECO:0000256" key="1">
    <source>
        <dbReference type="SAM" id="Phobius"/>
    </source>
</evidence>
<keyword evidence="1" id="KW-0472">Membrane</keyword>
<keyword evidence="1" id="KW-0812">Transmembrane</keyword>
<dbReference type="AlphaFoldDB" id="A0A074LRP2"/>
<accession>A0A074LRP2</accession>
<protein>
    <submittedName>
        <fullName evidence="2">Uncharacterized protein</fullName>
    </submittedName>
</protein>
<keyword evidence="1" id="KW-1133">Transmembrane helix</keyword>
<evidence type="ECO:0000313" key="3">
    <source>
        <dbReference type="Proteomes" id="UP000027931"/>
    </source>
</evidence>
<dbReference type="STRING" id="1157490.EL26_11720"/>
<dbReference type="RefSeq" id="WP_038088309.1">
    <property type="nucleotide sequence ID" value="NZ_JMIR01000014.1"/>
</dbReference>
<keyword evidence="3" id="KW-1185">Reference proteome</keyword>
<reference evidence="2 3" key="1">
    <citation type="journal article" date="2013" name="Int. J. Syst. Evol. Microbiol.">
        <title>Tumebacillus flagellatus sp. nov., an alpha-amylase/pullulanase-producing bacterium isolated from cassava wastewater.</title>
        <authorList>
            <person name="Wang Q."/>
            <person name="Xie N."/>
            <person name="Qin Y."/>
            <person name="Shen N."/>
            <person name="Zhu J."/>
            <person name="Mi H."/>
            <person name="Huang R."/>
        </authorList>
    </citation>
    <scope>NUCLEOTIDE SEQUENCE [LARGE SCALE GENOMIC DNA]</scope>
    <source>
        <strain evidence="2 3">GST4</strain>
    </source>
</reference>
<sequence>MNWKSWSKTRKVLFFLGAVVVLGWWYRFYYGIPWDAKAYGHEVDRYLREQRHFTEPYEQDVGHDFKNDSYYAEVHLQNGVTFTVYRNYDGELEDTYEDDLAMHTLTQEASEELARLYPKQDAEVQVIINKMSTAPILPDNTAYTITLHKKISDLDGTLQTIYKFFEWQRATNHTGSLYVEFTDTQGKRKWTHIPFDQQENVTSWEVLRERTERDPRM</sequence>
<evidence type="ECO:0000313" key="2">
    <source>
        <dbReference type="EMBL" id="KEO83130.1"/>
    </source>
</evidence>
<gene>
    <name evidence="2" type="ORF">EL26_11720</name>
</gene>
<dbReference type="Proteomes" id="UP000027931">
    <property type="component" value="Unassembled WGS sequence"/>
</dbReference>
<dbReference type="EMBL" id="JMIR01000014">
    <property type="protein sequence ID" value="KEO83130.1"/>
    <property type="molecule type" value="Genomic_DNA"/>
</dbReference>